<dbReference type="GO" id="GO:0005730">
    <property type="term" value="C:nucleolus"/>
    <property type="evidence" value="ECO:0007669"/>
    <property type="project" value="UniProtKB-ARBA"/>
</dbReference>
<dbReference type="Pfam" id="PF00929">
    <property type="entry name" value="RNase_T"/>
    <property type="match status" value="1"/>
</dbReference>
<keyword evidence="9" id="KW-1185">Reference proteome</keyword>
<proteinExistence type="predicted"/>
<dbReference type="SMART" id="SM00479">
    <property type="entry name" value="EXOIII"/>
    <property type="match status" value="1"/>
</dbReference>
<accession>A0A5A9PRR2</accession>
<evidence type="ECO:0000256" key="3">
    <source>
        <dbReference type="ARBA" id="ARBA00022801"/>
    </source>
</evidence>
<comment type="caution">
    <text evidence="8">The sequence shown here is derived from an EMBL/GenBank/DDBJ whole genome shotgun (WGS) entry which is preliminary data.</text>
</comment>
<evidence type="ECO:0000256" key="1">
    <source>
        <dbReference type="ARBA" id="ARBA00004123"/>
    </source>
</evidence>
<gene>
    <name evidence="8" type="ORF">E1301_Tti003693</name>
</gene>
<evidence type="ECO:0000313" key="9">
    <source>
        <dbReference type="Proteomes" id="UP000324632"/>
    </source>
</evidence>
<keyword evidence="3" id="KW-0378">Hydrolase</keyword>
<feature type="region of interest" description="Disordered" evidence="6">
    <location>
        <begin position="16"/>
        <end position="44"/>
    </location>
</feature>
<dbReference type="Proteomes" id="UP000324632">
    <property type="component" value="Chromosome 2"/>
</dbReference>
<dbReference type="OrthoDB" id="16516at2759"/>
<dbReference type="AlphaFoldDB" id="A0A5A9PRR2"/>
<dbReference type="InterPro" id="IPR013520">
    <property type="entry name" value="Ribonucl_H"/>
</dbReference>
<keyword evidence="2" id="KW-0540">Nuclease</keyword>
<evidence type="ECO:0000259" key="7">
    <source>
        <dbReference type="SMART" id="SM00479"/>
    </source>
</evidence>
<dbReference type="InterPro" id="IPR012337">
    <property type="entry name" value="RNaseH-like_sf"/>
</dbReference>
<dbReference type="GO" id="GO:0003676">
    <property type="term" value="F:nucleic acid binding"/>
    <property type="evidence" value="ECO:0007669"/>
    <property type="project" value="InterPro"/>
</dbReference>
<reference evidence="8 9" key="1">
    <citation type="journal article" date="2019" name="Mol. Ecol. Resour.">
        <title>Chromosome-level genome assembly of Triplophysa tibetana, a fish adapted to the harsh high-altitude environment of the Tibetan Plateau.</title>
        <authorList>
            <person name="Yang X."/>
            <person name="Liu H."/>
            <person name="Ma Z."/>
            <person name="Zou Y."/>
            <person name="Zou M."/>
            <person name="Mao Y."/>
            <person name="Li X."/>
            <person name="Wang H."/>
            <person name="Chen T."/>
            <person name="Wang W."/>
            <person name="Yang R."/>
        </authorList>
    </citation>
    <scope>NUCLEOTIDE SEQUENCE [LARGE SCALE GENOMIC DNA]</scope>
    <source>
        <strain evidence="8">TTIB1903HZAU</strain>
        <tissue evidence="8">Muscle</tissue>
    </source>
</reference>
<dbReference type="InterPro" id="IPR037433">
    <property type="entry name" value="ISG20_DEDDh"/>
</dbReference>
<dbReference type="GO" id="GO:0000175">
    <property type="term" value="F:3'-5'-RNA exonuclease activity"/>
    <property type="evidence" value="ECO:0007669"/>
    <property type="project" value="InterPro"/>
</dbReference>
<dbReference type="EMBL" id="SOYY01000002">
    <property type="protein sequence ID" value="KAA0724425.1"/>
    <property type="molecule type" value="Genomic_DNA"/>
</dbReference>
<dbReference type="InterPro" id="IPR036397">
    <property type="entry name" value="RNaseH_sf"/>
</dbReference>
<protein>
    <submittedName>
        <fullName evidence="8">Apoptosis-enhancing nuclease</fullName>
    </submittedName>
</protein>
<dbReference type="Gene3D" id="3.30.420.10">
    <property type="entry name" value="Ribonuclease H-like superfamily/Ribonuclease H"/>
    <property type="match status" value="1"/>
</dbReference>
<keyword evidence="5" id="KW-0539">Nucleus</keyword>
<evidence type="ECO:0000313" key="8">
    <source>
        <dbReference type="EMBL" id="KAA0724425.1"/>
    </source>
</evidence>
<evidence type="ECO:0000256" key="6">
    <source>
        <dbReference type="SAM" id="MobiDB-lite"/>
    </source>
</evidence>
<dbReference type="InterPro" id="IPR047021">
    <property type="entry name" value="REXO1/3/4-like"/>
</dbReference>
<evidence type="ECO:0000256" key="4">
    <source>
        <dbReference type="ARBA" id="ARBA00022839"/>
    </source>
</evidence>
<feature type="compositionally biased region" description="Polar residues" evidence="6">
    <location>
        <begin position="19"/>
        <end position="38"/>
    </location>
</feature>
<name>A0A5A9PRR2_9TELE</name>
<evidence type="ECO:0000256" key="2">
    <source>
        <dbReference type="ARBA" id="ARBA00022722"/>
    </source>
</evidence>
<dbReference type="CDD" id="cd06149">
    <property type="entry name" value="ISG20"/>
    <property type="match status" value="1"/>
</dbReference>
<dbReference type="PANTHER" id="PTHR12801:SF57">
    <property type="entry name" value="APOPTOSIS-ENHANCING NUCLEASE"/>
    <property type="match status" value="1"/>
</dbReference>
<feature type="domain" description="Exonuclease" evidence="7">
    <location>
        <begin position="142"/>
        <end position="308"/>
    </location>
</feature>
<comment type="subcellular location">
    <subcellularLocation>
        <location evidence="1">Nucleus</location>
    </subcellularLocation>
</comment>
<sequence length="343" mass="39128">MSALPWRRHASHVVCPDRNSLTNSNKEPIKISQQANGRKTSKAKDNYIELHKECDQKRRKRKSDDILEHDCARPSDVFEPLLEQTDDLQTKRPRNNPHTWTGEVKSTVLLCDSWEVDSGFSSEISPSTSGRSSPVVGIDRSNIVAMDCEMVGTGPGGRCSELARCSIVNYYGSVIYDKYILPGQRVTDYRTRWSGIRKHHLAKAVPFEEAQNEIVGILKGKVIIGHSLFNDFKVLDISVPAHMIRDTCSCWLLRELYEASHRCMVSLKKLSQRLLSRNIQVGRKGHCSIEDARATLDLYKLVEDQWEKDFSRNSTDLTSDPNYSLVDYMQDQYWPESVMDCSL</sequence>
<dbReference type="SUPFAM" id="SSF53098">
    <property type="entry name" value="Ribonuclease H-like"/>
    <property type="match status" value="1"/>
</dbReference>
<organism evidence="8 9">
    <name type="scientific">Triplophysa tibetana</name>
    <dbReference type="NCBI Taxonomy" id="1572043"/>
    <lineage>
        <taxon>Eukaryota</taxon>
        <taxon>Metazoa</taxon>
        <taxon>Chordata</taxon>
        <taxon>Craniata</taxon>
        <taxon>Vertebrata</taxon>
        <taxon>Euteleostomi</taxon>
        <taxon>Actinopterygii</taxon>
        <taxon>Neopterygii</taxon>
        <taxon>Teleostei</taxon>
        <taxon>Ostariophysi</taxon>
        <taxon>Cypriniformes</taxon>
        <taxon>Nemacheilidae</taxon>
        <taxon>Triplophysa</taxon>
    </lineage>
</organism>
<dbReference type="PANTHER" id="PTHR12801">
    <property type="entry name" value="RNA EXONUCLEASE REXO1 / RECO3 FAMILY MEMBER-RELATED"/>
    <property type="match status" value="1"/>
</dbReference>
<dbReference type="FunFam" id="3.30.420.10:FF:000007">
    <property type="entry name" value="Interferon-stimulated exonuclease gene 20"/>
    <property type="match status" value="1"/>
</dbReference>
<keyword evidence="4" id="KW-0269">Exonuclease</keyword>
<evidence type="ECO:0000256" key="5">
    <source>
        <dbReference type="ARBA" id="ARBA00023242"/>
    </source>
</evidence>